<protein>
    <submittedName>
        <fullName evidence="1">Addiction module protein</fullName>
    </submittedName>
</protein>
<name>A0ABU1AQS5_9BACT</name>
<dbReference type="Pfam" id="PF09720">
    <property type="entry name" value="Unstab_antitox"/>
    <property type="match status" value="1"/>
</dbReference>
<accession>A0ABU1AQS5</accession>
<sequence length="75" mass="8464">MSVSLKVESELMGLPPVERAMLAERLLSSFDSSEQTSLDVEWCKEAENRIEAFDNGLLSASKAEDVHARIEKKYF</sequence>
<keyword evidence="2" id="KW-1185">Reference proteome</keyword>
<dbReference type="NCBIfam" id="TIGR02574">
    <property type="entry name" value="stabl_TIGR02574"/>
    <property type="match status" value="1"/>
</dbReference>
<evidence type="ECO:0000313" key="1">
    <source>
        <dbReference type="EMBL" id="MDQ8206488.1"/>
    </source>
</evidence>
<gene>
    <name evidence="1" type="ORF">QEH52_03145</name>
</gene>
<proteinExistence type="predicted"/>
<reference evidence="1 2" key="1">
    <citation type="submission" date="2023-04" db="EMBL/GenBank/DDBJ databases">
        <title>A novel bacteria isolated from coastal sediment.</title>
        <authorList>
            <person name="Liu X.-J."/>
            <person name="Du Z.-J."/>
        </authorList>
    </citation>
    <scope>NUCLEOTIDE SEQUENCE [LARGE SCALE GENOMIC DNA]</scope>
    <source>
        <strain evidence="1 2">SDUM461003</strain>
    </source>
</reference>
<comment type="caution">
    <text evidence="1">The sequence shown here is derived from an EMBL/GenBank/DDBJ whole genome shotgun (WGS) entry which is preliminary data.</text>
</comment>
<dbReference type="Proteomes" id="UP001225316">
    <property type="component" value="Unassembled WGS sequence"/>
</dbReference>
<evidence type="ECO:0000313" key="2">
    <source>
        <dbReference type="Proteomes" id="UP001225316"/>
    </source>
</evidence>
<dbReference type="RefSeq" id="WP_308948566.1">
    <property type="nucleotide sequence ID" value="NZ_JARXHW010000004.1"/>
</dbReference>
<organism evidence="1 2">
    <name type="scientific">Thalassobacterium maritimum</name>
    <dbReference type="NCBI Taxonomy" id="3041265"/>
    <lineage>
        <taxon>Bacteria</taxon>
        <taxon>Pseudomonadati</taxon>
        <taxon>Verrucomicrobiota</taxon>
        <taxon>Opitutia</taxon>
        <taxon>Puniceicoccales</taxon>
        <taxon>Coraliomargaritaceae</taxon>
        <taxon>Thalassobacterium</taxon>
    </lineage>
</organism>
<dbReference type="InterPro" id="IPR013406">
    <property type="entry name" value="CHP02574_addiction_mod"/>
</dbReference>
<dbReference type="EMBL" id="JARXHW010000004">
    <property type="protein sequence ID" value="MDQ8206488.1"/>
    <property type="molecule type" value="Genomic_DNA"/>
</dbReference>